<comment type="cofactor">
    <cofactor evidence="1">
        <name>[4Fe-4S] cluster</name>
        <dbReference type="ChEBI" id="CHEBI:49883"/>
    </cofactor>
</comment>
<dbReference type="PROSITE" id="PS00198">
    <property type="entry name" value="4FE4S_FER_1"/>
    <property type="match status" value="1"/>
</dbReference>
<dbReference type="InterPro" id="IPR058240">
    <property type="entry name" value="rSAM_sf"/>
</dbReference>
<dbReference type="PANTHER" id="PTHR30352">
    <property type="entry name" value="PYRUVATE FORMATE-LYASE-ACTIVATING ENZYME"/>
    <property type="match status" value="1"/>
</dbReference>
<dbReference type="InterPro" id="IPR040074">
    <property type="entry name" value="BssD/PflA/YjjW"/>
</dbReference>
<evidence type="ECO:0000259" key="11">
    <source>
        <dbReference type="PROSITE" id="PS51918"/>
    </source>
</evidence>
<sequence>MNHTYHINIQKFSIHDGNGIRTTVFFKGCPLSCAWCHNPESQRFHRELMFDEERCTGCGSCIAACPQQAVFRAESGKAATDRTKCTACGLCVSRCFYHARSVVGTEIPVPELVRQLVRDRMFYEVSGGGVTLSGGEVMAQDMNYIQQLVKALHEEDISVDIDTCGDAPYENFQRVLPYADTFLYDLKAVTPQIHLEYTGRDNKRIIENLQRLSRDGAKINLRVPVIPGVNDGEEETQGMIALIRDSGVRLTQVNLLPYHRVGADKNIRLGRADCREFEPPAAEKMEQLKNRWQGAGISPVFIGG</sequence>
<dbReference type="Gene3D" id="3.20.20.70">
    <property type="entry name" value="Aldolase class I"/>
    <property type="match status" value="1"/>
</dbReference>
<dbReference type="InterPro" id="IPR007197">
    <property type="entry name" value="rSAM"/>
</dbReference>
<dbReference type="SUPFAM" id="SSF54862">
    <property type="entry name" value="4Fe-4S ferredoxins"/>
    <property type="match status" value="1"/>
</dbReference>
<dbReference type="GO" id="GO:0046872">
    <property type="term" value="F:metal ion binding"/>
    <property type="evidence" value="ECO:0007669"/>
    <property type="project" value="UniProtKB-KW"/>
</dbReference>
<reference evidence="12" key="1">
    <citation type="submission" date="2019-04" db="EMBL/GenBank/DDBJ databases">
        <title>Evolution of Biomass-Degrading Anaerobic Consortia Revealed by Metagenomics.</title>
        <authorList>
            <person name="Peng X."/>
        </authorList>
    </citation>
    <scope>NUCLEOTIDE SEQUENCE</scope>
    <source>
        <strain evidence="12">SIG551</strain>
    </source>
</reference>
<feature type="domain" description="Radical SAM core" evidence="11">
    <location>
        <begin position="15"/>
        <end position="295"/>
    </location>
</feature>
<dbReference type="SUPFAM" id="SSF102114">
    <property type="entry name" value="Radical SAM enzymes"/>
    <property type="match status" value="1"/>
</dbReference>
<dbReference type="SFLD" id="SFLDS00029">
    <property type="entry name" value="Radical_SAM"/>
    <property type="match status" value="1"/>
</dbReference>
<comment type="similarity">
    <text evidence="2">Belongs to the organic radical-activating enzymes family.</text>
</comment>
<evidence type="ECO:0000313" key="13">
    <source>
        <dbReference type="Proteomes" id="UP000754750"/>
    </source>
</evidence>
<dbReference type="PROSITE" id="PS01087">
    <property type="entry name" value="RADICAL_ACTIVATING"/>
    <property type="match status" value="1"/>
</dbReference>
<dbReference type="GO" id="GO:0016491">
    <property type="term" value="F:oxidoreductase activity"/>
    <property type="evidence" value="ECO:0007669"/>
    <property type="project" value="UniProtKB-KW"/>
</dbReference>
<evidence type="ECO:0000313" key="12">
    <source>
        <dbReference type="EMBL" id="MBE6832142.1"/>
    </source>
</evidence>
<keyword evidence="6" id="KW-0560">Oxidoreductase</keyword>
<dbReference type="PANTHER" id="PTHR30352:SF4">
    <property type="entry name" value="PYRUVATE FORMATE-LYASE 2-ACTIVATING ENZYME"/>
    <property type="match status" value="1"/>
</dbReference>
<dbReference type="Pfam" id="PF04055">
    <property type="entry name" value="Radical_SAM"/>
    <property type="match status" value="1"/>
</dbReference>
<dbReference type="RefSeq" id="WP_020073093.1">
    <property type="nucleotide sequence ID" value="NZ_SVNY01000001.1"/>
</dbReference>
<evidence type="ECO:0000256" key="4">
    <source>
        <dbReference type="ARBA" id="ARBA00022691"/>
    </source>
</evidence>
<dbReference type="SFLD" id="SFLDG01118">
    <property type="entry name" value="activating_enzymes__group_2"/>
    <property type="match status" value="1"/>
</dbReference>
<dbReference type="AlphaFoldDB" id="A0A928Q3W0"/>
<feature type="domain" description="4Fe-4S ferredoxin-type" evidence="10">
    <location>
        <begin position="76"/>
        <end position="105"/>
    </location>
</feature>
<protein>
    <submittedName>
        <fullName evidence="12">Glycyl-radical enzyme activating protein</fullName>
    </submittedName>
</protein>
<evidence type="ECO:0000259" key="10">
    <source>
        <dbReference type="PROSITE" id="PS51379"/>
    </source>
</evidence>
<keyword evidence="7" id="KW-0408">Iron</keyword>
<dbReference type="PROSITE" id="PS51379">
    <property type="entry name" value="4FE4S_FER_2"/>
    <property type="match status" value="2"/>
</dbReference>
<proteinExistence type="inferred from homology"/>
<comment type="catalytic activity">
    <reaction evidence="9">
        <text>glycyl-[protein] + reduced [flavodoxin] + S-adenosyl-L-methionine = glycin-2-yl radical-[protein] + semiquinone [flavodoxin] + 5'-deoxyadenosine + L-methionine + H(+)</text>
        <dbReference type="Rhea" id="RHEA:61976"/>
        <dbReference type="Rhea" id="RHEA-COMP:10622"/>
        <dbReference type="Rhea" id="RHEA-COMP:14480"/>
        <dbReference type="Rhea" id="RHEA-COMP:15993"/>
        <dbReference type="Rhea" id="RHEA-COMP:15994"/>
        <dbReference type="ChEBI" id="CHEBI:15378"/>
        <dbReference type="ChEBI" id="CHEBI:17319"/>
        <dbReference type="ChEBI" id="CHEBI:29947"/>
        <dbReference type="ChEBI" id="CHEBI:32722"/>
        <dbReference type="ChEBI" id="CHEBI:57618"/>
        <dbReference type="ChEBI" id="CHEBI:57844"/>
        <dbReference type="ChEBI" id="CHEBI:59789"/>
        <dbReference type="ChEBI" id="CHEBI:140311"/>
    </reaction>
</comment>
<evidence type="ECO:0000256" key="9">
    <source>
        <dbReference type="ARBA" id="ARBA00047365"/>
    </source>
</evidence>
<dbReference type="InterPro" id="IPR013785">
    <property type="entry name" value="Aldolase_TIM"/>
</dbReference>
<dbReference type="EMBL" id="SVNY01000001">
    <property type="protein sequence ID" value="MBE6832142.1"/>
    <property type="molecule type" value="Genomic_DNA"/>
</dbReference>
<dbReference type="PIRSF" id="PIRSF000371">
    <property type="entry name" value="PFL_act_enz"/>
    <property type="match status" value="1"/>
</dbReference>
<dbReference type="Proteomes" id="UP000754750">
    <property type="component" value="Unassembled WGS sequence"/>
</dbReference>
<feature type="domain" description="4Fe-4S ferredoxin-type" evidence="10">
    <location>
        <begin position="46"/>
        <end position="75"/>
    </location>
</feature>
<keyword evidence="3" id="KW-0004">4Fe-4S</keyword>
<organism evidence="12 13">
    <name type="scientific">Faecalispora sporosphaeroides</name>
    <dbReference type="NCBI Taxonomy" id="1549"/>
    <lineage>
        <taxon>Bacteria</taxon>
        <taxon>Bacillati</taxon>
        <taxon>Bacillota</taxon>
        <taxon>Clostridia</taxon>
        <taxon>Eubacteriales</taxon>
        <taxon>Oscillospiraceae</taxon>
        <taxon>Faecalispora</taxon>
    </lineage>
</organism>
<evidence type="ECO:0000256" key="1">
    <source>
        <dbReference type="ARBA" id="ARBA00001966"/>
    </source>
</evidence>
<dbReference type="Pfam" id="PF13237">
    <property type="entry name" value="Fer4_10"/>
    <property type="match status" value="1"/>
</dbReference>
<dbReference type="NCBIfam" id="TIGR02494">
    <property type="entry name" value="PFLE_PFLC"/>
    <property type="match status" value="1"/>
</dbReference>
<dbReference type="SFLD" id="SFLDG01066">
    <property type="entry name" value="organic_radical-activating_enz"/>
    <property type="match status" value="1"/>
</dbReference>
<dbReference type="InterPro" id="IPR017896">
    <property type="entry name" value="4Fe4S_Fe-S-bd"/>
</dbReference>
<evidence type="ECO:0000256" key="7">
    <source>
        <dbReference type="ARBA" id="ARBA00023004"/>
    </source>
</evidence>
<dbReference type="PROSITE" id="PS51918">
    <property type="entry name" value="RADICAL_SAM"/>
    <property type="match status" value="1"/>
</dbReference>
<evidence type="ECO:0000256" key="6">
    <source>
        <dbReference type="ARBA" id="ARBA00023002"/>
    </source>
</evidence>
<dbReference type="InterPro" id="IPR012839">
    <property type="entry name" value="Organic_radical_activase"/>
</dbReference>
<dbReference type="InterPro" id="IPR001989">
    <property type="entry name" value="Radical_activat_CS"/>
</dbReference>
<comment type="caution">
    <text evidence="12">The sequence shown here is derived from an EMBL/GenBank/DDBJ whole genome shotgun (WGS) entry which is preliminary data.</text>
</comment>
<evidence type="ECO:0000256" key="8">
    <source>
        <dbReference type="ARBA" id="ARBA00023014"/>
    </source>
</evidence>
<evidence type="ECO:0000256" key="2">
    <source>
        <dbReference type="ARBA" id="ARBA00009777"/>
    </source>
</evidence>
<keyword evidence="5" id="KW-0479">Metal-binding</keyword>
<evidence type="ECO:0000256" key="5">
    <source>
        <dbReference type="ARBA" id="ARBA00022723"/>
    </source>
</evidence>
<accession>A0A928Q3W0</accession>
<gene>
    <name evidence="12" type="ORF">E7512_00915</name>
</gene>
<dbReference type="InterPro" id="IPR034457">
    <property type="entry name" value="Organic_radical-activating"/>
</dbReference>
<evidence type="ECO:0000256" key="3">
    <source>
        <dbReference type="ARBA" id="ARBA00022485"/>
    </source>
</evidence>
<dbReference type="InterPro" id="IPR017900">
    <property type="entry name" value="4Fe4S_Fe_S_CS"/>
</dbReference>
<keyword evidence="8" id="KW-0411">Iron-sulfur</keyword>
<dbReference type="GO" id="GO:0051539">
    <property type="term" value="F:4 iron, 4 sulfur cluster binding"/>
    <property type="evidence" value="ECO:0007669"/>
    <property type="project" value="UniProtKB-KW"/>
</dbReference>
<name>A0A928Q3W0_9FIRM</name>
<keyword evidence="4" id="KW-0949">S-adenosyl-L-methionine</keyword>
<dbReference type="Gene3D" id="3.30.70.20">
    <property type="match status" value="1"/>
</dbReference>